<feature type="signal peptide" evidence="20">
    <location>
        <begin position="1"/>
        <end position="23"/>
    </location>
</feature>
<keyword evidence="6 20" id="KW-0349">Heme</keyword>
<dbReference type="AlphaFoldDB" id="A0A7I8LJL6"/>
<evidence type="ECO:0000256" key="1">
    <source>
        <dbReference type="ARBA" id="ARBA00000189"/>
    </source>
</evidence>
<dbReference type="Gene3D" id="1.10.520.10">
    <property type="match status" value="1"/>
</dbReference>
<evidence type="ECO:0000256" key="10">
    <source>
        <dbReference type="ARBA" id="ARBA00023002"/>
    </source>
</evidence>
<evidence type="ECO:0000256" key="17">
    <source>
        <dbReference type="PIRSR" id="PIRSR600823-3"/>
    </source>
</evidence>
<comment type="function">
    <text evidence="20">Removal of H(2)O(2), oxidation of toxic reductants, biosynthesis and degradation of lignin, suberization, auxin catabolism, response to environmental stresses such as wounding, pathogen attack and oxidative stress.</text>
</comment>
<evidence type="ECO:0000256" key="2">
    <source>
        <dbReference type="ARBA" id="ARBA00004613"/>
    </source>
</evidence>
<keyword evidence="10 20" id="KW-0560">Oxidoreductase</keyword>
<dbReference type="GO" id="GO:0046872">
    <property type="term" value="F:metal ion binding"/>
    <property type="evidence" value="ECO:0007669"/>
    <property type="project" value="UniProtKB-UniRule"/>
</dbReference>
<feature type="binding site" evidence="16">
    <location>
        <position position="161"/>
    </location>
    <ligand>
        <name>substrate</name>
    </ligand>
</feature>
<reference evidence="22" key="1">
    <citation type="submission" date="2020-02" db="EMBL/GenBank/DDBJ databases">
        <authorList>
            <person name="Scholz U."/>
            <person name="Mascher M."/>
            <person name="Fiebig A."/>
        </authorList>
    </citation>
    <scope>NUCLEOTIDE SEQUENCE</scope>
</reference>
<dbReference type="PRINTS" id="PR00461">
    <property type="entry name" value="PLPEROXIDASE"/>
</dbReference>
<dbReference type="EC" id="1.11.1.7" evidence="4 20"/>
<keyword evidence="5 20" id="KW-0575">Peroxidase</keyword>
<dbReference type="GO" id="GO:0006979">
    <property type="term" value="P:response to oxidative stress"/>
    <property type="evidence" value="ECO:0007669"/>
    <property type="project" value="UniProtKB-UniRule"/>
</dbReference>
<dbReference type="PROSITE" id="PS00435">
    <property type="entry name" value="PEROXIDASE_1"/>
    <property type="match status" value="1"/>
</dbReference>
<evidence type="ECO:0000256" key="3">
    <source>
        <dbReference type="ARBA" id="ARBA00006873"/>
    </source>
</evidence>
<feature type="binding site" evidence="17">
    <location>
        <position position="87"/>
    </location>
    <ligand>
        <name>Ca(2+)</name>
        <dbReference type="ChEBI" id="CHEBI:29108"/>
        <label>1</label>
    </ligand>
</feature>
<feature type="binding site" evidence="17">
    <location>
        <position position="69"/>
    </location>
    <ligand>
        <name>Ca(2+)</name>
        <dbReference type="ChEBI" id="CHEBI:29108"/>
        <label>1</label>
    </ligand>
</feature>
<keyword evidence="14 20" id="KW-0376">Hydrogen peroxide</keyword>
<dbReference type="GO" id="GO:0140825">
    <property type="term" value="F:lactoperoxidase activity"/>
    <property type="evidence" value="ECO:0007669"/>
    <property type="project" value="UniProtKB-EC"/>
</dbReference>
<comment type="catalytic activity">
    <reaction evidence="1 20">
        <text>2 a phenolic donor + H2O2 = 2 a phenolic radical donor + 2 H2O</text>
        <dbReference type="Rhea" id="RHEA:56136"/>
        <dbReference type="ChEBI" id="CHEBI:15377"/>
        <dbReference type="ChEBI" id="CHEBI:16240"/>
        <dbReference type="ChEBI" id="CHEBI:139520"/>
        <dbReference type="ChEBI" id="CHEBI:139521"/>
        <dbReference type="EC" id="1.11.1.7"/>
    </reaction>
</comment>
<dbReference type="FunFam" id="1.10.420.10:FF:000006">
    <property type="entry name" value="Peroxidase"/>
    <property type="match status" value="1"/>
</dbReference>
<feature type="chain" id="PRO_5029940706" description="Peroxidase" evidence="20">
    <location>
        <begin position="24"/>
        <end position="318"/>
    </location>
</feature>
<organism evidence="22 23">
    <name type="scientific">Spirodela intermedia</name>
    <name type="common">Intermediate duckweed</name>
    <dbReference type="NCBI Taxonomy" id="51605"/>
    <lineage>
        <taxon>Eukaryota</taxon>
        <taxon>Viridiplantae</taxon>
        <taxon>Streptophyta</taxon>
        <taxon>Embryophyta</taxon>
        <taxon>Tracheophyta</taxon>
        <taxon>Spermatophyta</taxon>
        <taxon>Magnoliopsida</taxon>
        <taxon>Liliopsida</taxon>
        <taxon>Araceae</taxon>
        <taxon>Lemnoideae</taxon>
        <taxon>Spirodela</taxon>
    </lineage>
</organism>
<protein>
    <recommendedName>
        <fullName evidence="4 20">Peroxidase</fullName>
        <ecNumber evidence="4 20">1.11.1.7</ecNumber>
    </recommendedName>
</protein>
<comment type="cofactor">
    <cofactor evidence="17 20">
        <name>Ca(2+)</name>
        <dbReference type="ChEBI" id="CHEBI:29108"/>
    </cofactor>
    <text evidence="17 20">Binds 2 calcium ions per subunit.</text>
</comment>
<evidence type="ECO:0000256" key="4">
    <source>
        <dbReference type="ARBA" id="ARBA00012313"/>
    </source>
</evidence>
<proteinExistence type="inferred from homology"/>
<dbReference type="CDD" id="cd00693">
    <property type="entry name" value="secretory_peroxidase"/>
    <property type="match status" value="1"/>
</dbReference>
<evidence type="ECO:0000313" key="22">
    <source>
        <dbReference type="EMBL" id="CAA7410237.1"/>
    </source>
</evidence>
<keyword evidence="8 20" id="KW-0732">Signal</keyword>
<evidence type="ECO:0000259" key="21">
    <source>
        <dbReference type="PROSITE" id="PS50873"/>
    </source>
</evidence>
<feature type="disulfide bond" evidence="19">
    <location>
        <begin position="34"/>
        <end position="113"/>
    </location>
</feature>
<evidence type="ECO:0000256" key="6">
    <source>
        <dbReference type="ARBA" id="ARBA00022617"/>
    </source>
</evidence>
<dbReference type="InterPro" id="IPR033905">
    <property type="entry name" value="Secretory_peroxidase"/>
</dbReference>
<feature type="active site" description="Proton acceptor" evidence="15">
    <location>
        <position position="65"/>
    </location>
</feature>
<keyword evidence="9 17" id="KW-0106">Calcium</keyword>
<feature type="disulfide bond" evidence="19">
    <location>
        <begin position="67"/>
        <end position="72"/>
    </location>
</feature>
<evidence type="ECO:0000256" key="16">
    <source>
        <dbReference type="PIRSR" id="PIRSR600823-2"/>
    </source>
</evidence>
<dbReference type="OrthoDB" id="2113341at2759"/>
<gene>
    <name evidence="22" type="ORF">SI8410_17020915</name>
</gene>
<dbReference type="GO" id="GO:0042744">
    <property type="term" value="P:hydrogen peroxide catabolic process"/>
    <property type="evidence" value="ECO:0007669"/>
    <property type="project" value="UniProtKB-KW"/>
</dbReference>
<keyword evidence="13" id="KW-0325">Glycoprotein</keyword>
<evidence type="ECO:0000256" key="11">
    <source>
        <dbReference type="ARBA" id="ARBA00023004"/>
    </source>
</evidence>
<dbReference type="FunFam" id="1.10.520.10:FF:000009">
    <property type="entry name" value="Peroxidase"/>
    <property type="match status" value="1"/>
</dbReference>
<feature type="site" description="Transition state stabilizer" evidence="18">
    <location>
        <position position="61"/>
    </location>
</feature>
<keyword evidence="7 17" id="KW-0479">Metal-binding</keyword>
<dbReference type="GO" id="GO:0005576">
    <property type="term" value="C:extracellular region"/>
    <property type="evidence" value="ECO:0007669"/>
    <property type="project" value="UniProtKB-SubCell"/>
</dbReference>
<evidence type="ECO:0000256" key="18">
    <source>
        <dbReference type="PIRSR" id="PIRSR600823-4"/>
    </source>
</evidence>
<feature type="disulfide bond" evidence="19">
    <location>
        <begin position="198"/>
        <end position="223"/>
    </location>
</feature>
<feature type="binding site" evidence="17">
    <location>
        <position position="246"/>
    </location>
    <ligand>
        <name>Ca(2+)</name>
        <dbReference type="ChEBI" id="CHEBI:29108"/>
        <label>2</label>
    </ligand>
</feature>
<comment type="similarity">
    <text evidence="20">Belongs to the peroxidase family. Classical plant (class III) peroxidase subfamily.</text>
</comment>
<evidence type="ECO:0000256" key="8">
    <source>
        <dbReference type="ARBA" id="ARBA00022729"/>
    </source>
</evidence>
<feature type="binding site" evidence="17">
    <location>
        <position position="192"/>
    </location>
    <ligand>
        <name>Ca(2+)</name>
        <dbReference type="ChEBI" id="CHEBI:29108"/>
        <label>2</label>
    </ligand>
</feature>
<sequence>MAATRSVSLASLVVLLLVVTSHAQLTANFYSSSCPNLETIVQSVVQTAFGNDPRLTAFLLRLFFHDCFVQGCDASVLLVDTATFQGEQTAPQNRNLGGQDIIELIKSTVEESCNGIVSCADILALATRDGVVLSGGPSWTVMLGRRDATTANKITATEDLPFSRFNLSLLITNFAKKGLNLRELVALSGAHTVGFAPCRAFRNRIYNDTNIDTNFANSNKAICPPFPPEGDGNLSPLDVNTWTVFDNEYYKNLVSLRGLLHSDQELFNNGDADPIVQSYVASSSDFFTDFAAAMAKLGSISPLTGSSGEIRRVCSRVN</sequence>
<comment type="cofactor">
    <cofactor evidence="17 20">
        <name>heme b</name>
        <dbReference type="ChEBI" id="CHEBI:60344"/>
    </cofactor>
    <text evidence="17 20">Binds 1 heme b (iron(II)-protoporphyrin IX) group per subunit.</text>
</comment>
<feature type="binding site" description="axial binding residue" evidence="17">
    <location>
        <position position="191"/>
    </location>
    <ligand>
        <name>heme b</name>
        <dbReference type="ChEBI" id="CHEBI:60344"/>
    </ligand>
    <ligandPart>
        <name>Fe</name>
        <dbReference type="ChEBI" id="CHEBI:18248"/>
    </ligandPart>
</feature>
<comment type="similarity">
    <text evidence="3">Belongs to the peroxidase family. Ascorbate peroxidase subfamily.</text>
</comment>
<evidence type="ECO:0000256" key="20">
    <source>
        <dbReference type="RuleBase" id="RU362060"/>
    </source>
</evidence>
<name>A0A7I8LJL6_SPIIN</name>
<keyword evidence="20" id="KW-0964">Secreted</keyword>
<dbReference type="InterPro" id="IPR002016">
    <property type="entry name" value="Haem_peroxidase"/>
</dbReference>
<feature type="binding site" evidence="17">
    <location>
        <position position="241"/>
    </location>
    <ligand>
        <name>Ca(2+)</name>
        <dbReference type="ChEBI" id="CHEBI:29108"/>
        <label>2</label>
    </ligand>
</feature>
<dbReference type="InterPro" id="IPR010255">
    <property type="entry name" value="Haem_peroxidase_sf"/>
</dbReference>
<feature type="binding site" evidence="17">
    <location>
        <position position="66"/>
    </location>
    <ligand>
        <name>Ca(2+)</name>
        <dbReference type="ChEBI" id="CHEBI:29108"/>
        <label>1</label>
    </ligand>
</feature>
<dbReference type="PRINTS" id="PR00458">
    <property type="entry name" value="PEROXIDASE"/>
</dbReference>
<keyword evidence="11 17" id="KW-0408">Iron</keyword>
<feature type="disulfide bond" evidence="19">
    <location>
        <begin position="119"/>
        <end position="314"/>
    </location>
</feature>
<feature type="binding site" evidence="17">
    <location>
        <position position="71"/>
    </location>
    <ligand>
        <name>Ca(2+)</name>
        <dbReference type="ChEBI" id="CHEBI:29108"/>
        <label>1</label>
    </ligand>
</feature>
<dbReference type="InterPro" id="IPR000823">
    <property type="entry name" value="Peroxidase_pln"/>
</dbReference>
<dbReference type="PANTHER" id="PTHR31388:SF5">
    <property type="entry name" value="PEROXIDASE"/>
    <property type="match status" value="1"/>
</dbReference>
<evidence type="ECO:0000256" key="9">
    <source>
        <dbReference type="ARBA" id="ARBA00022837"/>
    </source>
</evidence>
<evidence type="ECO:0000256" key="14">
    <source>
        <dbReference type="ARBA" id="ARBA00023324"/>
    </source>
</evidence>
<keyword evidence="23" id="KW-1185">Reference proteome</keyword>
<dbReference type="InterPro" id="IPR019793">
    <property type="entry name" value="Peroxidases_heam-ligand_BS"/>
</dbReference>
<dbReference type="InterPro" id="IPR019794">
    <property type="entry name" value="Peroxidases_AS"/>
</dbReference>
<evidence type="ECO:0000313" key="23">
    <source>
        <dbReference type="Proteomes" id="UP000663760"/>
    </source>
</evidence>
<comment type="subcellular location">
    <subcellularLocation>
        <location evidence="2 20">Secreted</location>
    </subcellularLocation>
</comment>
<feature type="binding site" evidence="17">
    <location>
        <position position="73"/>
    </location>
    <ligand>
        <name>Ca(2+)</name>
        <dbReference type="ChEBI" id="CHEBI:29108"/>
        <label>1</label>
    </ligand>
</feature>
<evidence type="ECO:0000256" key="7">
    <source>
        <dbReference type="ARBA" id="ARBA00022723"/>
    </source>
</evidence>
<dbReference type="PANTHER" id="PTHR31388">
    <property type="entry name" value="PEROXIDASE 72-RELATED"/>
    <property type="match status" value="1"/>
</dbReference>
<dbReference type="EMBL" id="LR746280">
    <property type="protein sequence ID" value="CAA7410237.1"/>
    <property type="molecule type" value="Genomic_DNA"/>
</dbReference>
<feature type="binding site" evidence="17">
    <location>
        <position position="238"/>
    </location>
    <ligand>
        <name>Ca(2+)</name>
        <dbReference type="ChEBI" id="CHEBI:29108"/>
        <label>2</label>
    </ligand>
</feature>
<evidence type="ECO:0000256" key="13">
    <source>
        <dbReference type="ARBA" id="ARBA00023180"/>
    </source>
</evidence>
<dbReference type="Gene3D" id="1.10.420.10">
    <property type="entry name" value="Peroxidase, domain 2"/>
    <property type="match status" value="1"/>
</dbReference>
<dbReference type="SUPFAM" id="SSF48113">
    <property type="entry name" value="Heme-dependent peroxidases"/>
    <property type="match status" value="1"/>
</dbReference>
<evidence type="ECO:0000256" key="12">
    <source>
        <dbReference type="ARBA" id="ARBA00023157"/>
    </source>
</evidence>
<dbReference type="Pfam" id="PF00141">
    <property type="entry name" value="peroxidase"/>
    <property type="match status" value="1"/>
</dbReference>
<keyword evidence="12 19" id="KW-1015">Disulfide bond</keyword>
<dbReference type="PROSITE" id="PS00436">
    <property type="entry name" value="PEROXIDASE_2"/>
    <property type="match status" value="1"/>
</dbReference>
<dbReference type="Proteomes" id="UP000663760">
    <property type="component" value="Chromosome 17"/>
</dbReference>
<evidence type="ECO:0000256" key="15">
    <source>
        <dbReference type="PIRSR" id="PIRSR600823-1"/>
    </source>
</evidence>
<dbReference type="GO" id="GO:0020037">
    <property type="term" value="F:heme binding"/>
    <property type="evidence" value="ECO:0007669"/>
    <property type="project" value="UniProtKB-UniRule"/>
</dbReference>
<evidence type="ECO:0000256" key="19">
    <source>
        <dbReference type="PIRSR" id="PIRSR600823-5"/>
    </source>
</evidence>
<accession>A0A7I8LJL6</accession>
<dbReference type="PROSITE" id="PS50873">
    <property type="entry name" value="PEROXIDASE_4"/>
    <property type="match status" value="1"/>
</dbReference>
<feature type="binding site" evidence="17">
    <location>
        <position position="75"/>
    </location>
    <ligand>
        <name>Ca(2+)</name>
        <dbReference type="ChEBI" id="CHEBI:29108"/>
        <label>1</label>
    </ligand>
</feature>
<evidence type="ECO:0000256" key="5">
    <source>
        <dbReference type="ARBA" id="ARBA00022559"/>
    </source>
</evidence>
<feature type="domain" description="Plant heme peroxidase family profile" evidence="21">
    <location>
        <begin position="24"/>
        <end position="318"/>
    </location>
</feature>